<sequence>MKRLVLSALLLSSSFAVAGGAAQPVTASTLRLSAPVGTAVNHQTTTKTRVQLGDVTVTARPGAEVDQETLDLTRDAIQQGFSQNMQNMTQTVTGQTTYRVTGRDAAGNVTLSTRVTQSSGAAGDITINLTERVAPGGQRQVTGVKVDSADPQVREILSKFTPEQLNALNGQQGGSANLYGMPLVQGKSRTVTNSADVQGFLGGLLGSLPGAASVDLKSSPLKVTETTTYTGLNAQGLHAFASSFSAQPWKLDFTLPGDAGNMNITLSRMSGKATMLYRRDGLLANQSTTTDMQMRLSMTMEDQVIDITMNMQQEMTLKQK</sequence>
<reference evidence="2" key="2">
    <citation type="journal article" date="2014" name="Int. J. Syst. Evol. Microbiol.">
        <title>Complete genome sequence of Corynebacterium casei LMG S-19264T (=DSM 44701T), isolated from a smear-ripened cheese.</title>
        <authorList>
            <consortium name="US DOE Joint Genome Institute (JGI-PGF)"/>
            <person name="Walter F."/>
            <person name="Albersmeier A."/>
            <person name="Kalinowski J."/>
            <person name="Ruckert C."/>
        </authorList>
    </citation>
    <scope>NUCLEOTIDE SEQUENCE</scope>
    <source>
        <strain evidence="2">CGMCC 1.8885</strain>
    </source>
</reference>
<reference evidence="4" key="3">
    <citation type="journal article" date="2019" name="Int. J. Syst. Evol. Microbiol.">
        <title>The Global Catalogue of Microorganisms (GCM) 10K type strain sequencing project: providing services to taxonomists for standard genome sequencing and annotation.</title>
        <authorList>
            <consortium name="The Broad Institute Genomics Platform"/>
            <consortium name="The Broad Institute Genome Sequencing Center for Infectious Disease"/>
            <person name="Wu L."/>
            <person name="Ma J."/>
        </authorList>
    </citation>
    <scope>NUCLEOTIDE SEQUENCE [LARGE SCALE GENOMIC DNA]</scope>
    <source>
        <strain evidence="4">CGMCC 1.8884</strain>
    </source>
</reference>
<comment type="caution">
    <text evidence="2">The sequence shown here is derived from an EMBL/GenBank/DDBJ whole genome shotgun (WGS) entry which is preliminary data.</text>
</comment>
<dbReference type="Proteomes" id="UP000630135">
    <property type="component" value="Unassembled WGS sequence"/>
</dbReference>
<reference evidence="2" key="4">
    <citation type="submission" date="2023-08" db="EMBL/GenBank/DDBJ databases">
        <authorList>
            <person name="Sun Q."/>
            <person name="Zhou Y."/>
        </authorList>
    </citation>
    <scope>NUCLEOTIDE SEQUENCE</scope>
    <source>
        <strain evidence="3">CGMCC 1.8884</strain>
        <strain evidence="2">CGMCC 1.8885</strain>
    </source>
</reference>
<evidence type="ECO:0000313" key="4">
    <source>
        <dbReference type="Proteomes" id="UP000630135"/>
    </source>
</evidence>
<keyword evidence="4" id="KW-1185">Reference proteome</keyword>
<evidence type="ECO:0000313" key="2">
    <source>
        <dbReference type="EMBL" id="GGI84989.1"/>
    </source>
</evidence>
<dbReference type="RefSeq" id="WP_017870262.1">
    <property type="nucleotide sequence ID" value="NZ_BMLZ01000017.1"/>
</dbReference>
<evidence type="ECO:0000256" key="1">
    <source>
        <dbReference type="SAM" id="SignalP"/>
    </source>
</evidence>
<organism evidence="2 5">
    <name type="scientific">Deinococcus wulumuqiensis</name>
    <dbReference type="NCBI Taxonomy" id="980427"/>
    <lineage>
        <taxon>Bacteria</taxon>
        <taxon>Thermotogati</taxon>
        <taxon>Deinococcota</taxon>
        <taxon>Deinococci</taxon>
        <taxon>Deinococcales</taxon>
        <taxon>Deinococcaceae</taxon>
        <taxon>Deinococcus</taxon>
    </lineage>
</organism>
<keyword evidence="1" id="KW-0732">Signal</keyword>
<dbReference type="GeneID" id="59166083"/>
<feature type="chain" id="PRO_5043484049" evidence="1">
    <location>
        <begin position="19"/>
        <end position="320"/>
    </location>
</feature>
<dbReference type="AlphaFoldDB" id="A0AAV4K577"/>
<proteinExistence type="predicted"/>
<dbReference type="EMBL" id="BMMA01000017">
    <property type="protein sequence ID" value="GGI84989.1"/>
    <property type="molecule type" value="Genomic_DNA"/>
</dbReference>
<evidence type="ECO:0000313" key="5">
    <source>
        <dbReference type="Proteomes" id="UP000652720"/>
    </source>
</evidence>
<protein>
    <submittedName>
        <fullName evidence="2">Uncharacterized protein</fullName>
    </submittedName>
</protein>
<dbReference type="Proteomes" id="UP000652720">
    <property type="component" value="Unassembled WGS sequence"/>
</dbReference>
<feature type="signal peptide" evidence="1">
    <location>
        <begin position="1"/>
        <end position="18"/>
    </location>
</feature>
<reference evidence="3" key="1">
    <citation type="journal article" date="2014" name="Int. J. Syst. Evol. Microbiol.">
        <title>Complete genome of a new Firmicutes species belonging to the dominant human colonic microbiota ('Ruminococcus bicirculans') reveals two chromosomes and a selective capacity to utilize plant glucans.</title>
        <authorList>
            <consortium name="NISC Comparative Sequencing Program"/>
            <person name="Wegmann U."/>
            <person name="Louis P."/>
            <person name="Goesmann A."/>
            <person name="Henrissat B."/>
            <person name="Duncan S.H."/>
            <person name="Flint H.J."/>
        </authorList>
    </citation>
    <scope>NUCLEOTIDE SEQUENCE</scope>
    <source>
        <strain evidence="3">CGMCC 1.8884</strain>
    </source>
</reference>
<dbReference type="EMBL" id="BMLZ01000017">
    <property type="protein sequence ID" value="GGP29912.1"/>
    <property type="molecule type" value="Genomic_DNA"/>
</dbReference>
<accession>A0AAV4K577</accession>
<name>A0AAV4K577_9DEIO</name>
<evidence type="ECO:0000313" key="3">
    <source>
        <dbReference type="EMBL" id="GGP29912.1"/>
    </source>
</evidence>
<gene>
    <name evidence="3" type="ORF">GCM10008021_15630</name>
    <name evidence="2" type="ORF">GCM10010914_19230</name>
</gene>